<proteinExistence type="inferred from homology"/>
<reference evidence="6" key="1">
    <citation type="submission" date="2018-01" db="EMBL/GenBank/DDBJ databases">
        <authorList>
            <person name="Mao J.F."/>
        </authorList>
    </citation>
    <scope>NUCLEOTIDE SEQUENCE</scope>
    <source>
        <strain evidence="6">Huo1</strain>
        <tissue evidence="6">Leaf</tissue>
    </source>
</reference>
<dbReference type="Gene3D" id="1.10.3520.10">
    <property type="entry name" value="Glycolipid transfer protein"/>
    <property type="match status" value="1"/>
</dbReference>
<evidence type="ECO:0000313" key="7">
    <source>
        <dbReference type="Proteomes" id="UP000298416"/>
    </source>
</evidence>
<comment type="similarity">
    <text evidence="1">Belongs to the GLTP family.</text>
</comment>
<comment type="caution">
    <text evidence="6">The sequence shown here is derived from an EMBL/GenBank/DDBJ whole genome shotgun (WGS) entry which is preliminary data.</text>
</comment>
<feature type="compositionally biased region" description="Pro residues" evidence="4">
    <location>
        <begin position="1"/>
        <end position="13"/>
    </location>
</feature>
<feature type="domain" description="Glycolipid transfer protein" evidence="5">
    <location>
        <begin position="52"/>
        <end position="217"/>
    </location>
</feature>
<name>A0A8X8XXM0_SALSN</name>
<evidence type="ECO:0000256" key="2">
    <source>
        <dbReference type="ARBA" id="ARBA00022448"/>
    </source>
</evidence>
<dbReference type="PANTHER" id="PTHR10219:SF43">
    <property type="entry name" value="GLYCOLIPID TRANSFER PROTEIN DOMAIN-CONTAINING PROTEIN"/>
    <property type="match status" value="1"/>
</dbReference>
<dbReference type="GO" id="GO:0005829">
    <property type="term" value="C:cytosol"/>
    <property type="evidence" value="ECO:0007669"/>
    <property type="project" value="TreeGrafter"/>
</dbReference>
<evidence type="ECO:0000313" key="6">
    <source>
        <dbReference type="EMBL" id="KAG6419808.1"/>
    </source>
</evidence>
<accession>A0A8X8XXM0</accession>
<protein>
    <recommendedName>
        <fullName evidence="5">Glycolipid transfer protein domain-containing protein</fullName>
    </recommendedName>
</protein>
<evidence type="ECO:0000256" key="1">
    <source>
        <dbReference type="ARBA" id="ARBA00007148"/>
    </source>
</evidence>
<dbReference type="FunFam" id="1.10.3520.10:FF:000005">
    <property type="entry name" value="Accelerated cell death 11"/>
    <property type="match status" value="1"/>
</dbReference>
<keyword evidence="2" id="KW-0813">Transport</keyword>
<evidence type="ECO:0000259" key="5">
    <source>
        <dbReference type="Pfam" id="PF08718"/>
    </source>
</evidence>
<keyword evidence="3" id="KW-0445">Lipid transport</keyword>
<dbReference type="SUPFAM" id="SSF110004">
    <property type="entry name" value="Glycolipid transfer protein, GLTP"/>
    <property type="match status" value="1"/>
</dbReference>
<reference evidence="6" key="2">
    <citation type="submission" date="2020-08" db="EMBL/GenBank/DDBJ databases">
        <title>Plant Genome Project.</title>
        <authorList>
            <person name="Zhang R.-G."/>
        </authorList>
    </citation>
    <scope>NUCLEOTIDE SEQUENCE</scope>
    <source>
        <strain evidence="6">Huo1</strain>
        <tissue evidence="6">Leaf</tissue>
    </source>
</reference>
<dbReference type="EMBL" id="PNBA02000006">
    <property type="protein sequence ID" value="KAG6419808.1"/>
    <property type="molecule type" value="Genomic_DNA"/>
</dbReference>
<keyword evidence="7" id="KW-1185">Reference proteome</keyword>
<evidence type="ECO:0000256" key="4">
    <source>
        <dbReference type="SAM" id="MobiDB-lite"/>
    </source>
</evidence>
<dbReference type="GO" id="GO:0016020">
    <property type="term" value="C:membrane"/>
    <property type="evidence" value="ECO:0007669"/>
    <property type="project" value="TreeGrafter"/>
</dbReference>
<gene>
    <name evidence="6" type="ORF">SASPL_116320</name>
</gene>
<dbReference type="InterPro" id="IPR014830">
    <property type="entry name" value="Glycolipid_transfer_prot_dom"/>
</dbReference>
<organism evidence="6">
    <name type="scientific">Salvia splendens</name>
    <name type="common">Scarlet sage</name>
    <dbReference type="NCBI Taxonomy" id="180675"/>
    <lineage>
        <taxon>Eukaryota</taxon>
        <taxon>Viridiplantae</taxon>
        <taxon>Streptophyta</taxon>
        <taxon>Embryophyta</taxon>
        <taxon>Tracheophyta</taxon>
        <taxon>Spermatophyta</taxon>
        <taxon>Magnoliopsida</taxon>
        <taxon>eudicotyledons</taxon>
        <taxon>Gunneridae</taxon>
        <taxon>Pentapetalae</taxon>
        <taxon>asterids</taxon>
        <taxon>lamiids</taxon>
        <taxon>Lamiales</taxon>
        <taxon>Lamiaceae</taxon>
        <taxon>Nepetoideae</taxon>
        <taxon>Mentheae</taxon>
        <taxon>Salviinae</taxon>
        <taxon>Salvia</taxon>
        <taxon>Salvia subgen. Calosphace</taxon>
        <taxon>core Calosphace</taxon>
    </lineage>
</organism>
<evidence type="ECO:0000256" key="3">
    <source>
        <dbReference type="ARBA" id="ARBA00023055"/>
    </source>
</evidence>
<feature type="region of interest" description="Disordered" evidence="4">
    <location>
        <begin position="1"/>
        <end position="25"/>
    </location>
</feature>
<sequence>MNGRPPTQPPSLPPSADQTMEEDKPLKKMAEAFNELSIRLDQFPEGEEARLELSPFSNACSLVSPLFRCLGIAFKFAELDYVAKFKFVTNVWFDLSCILMWLPDMYLYDSFKVNDLAGASKSISVLPLMMDDDVKSDCVRKAGSHTRNLLRVKRGIDMVKVLFEHIISTQGNSLKEPASKAYAQVFSPYHGWAIRKAVAAGMYALPTKAQLLNKLNEDETSARIQMQNFVASAALVVKYIDQLFISRGLGTDW</sequence>
<dbReference type="GO" id="GO:1902387">
    <property type="term" value="F:ceramide 1-phosphate binding"/>
    <property type="evidence" value="ECO:0007669"/>
    <property type="project" value="TreeGrafter"/>
</dbReference>
<dbReference type="PANTHER" id="PTHR10219">
    <property type="entry name" value="GLYCOLIPID TRANSFER PROTEIN-RELATED"/>
    <property type="match status" value="1"/>
</dbReference>
<dbReference type="Proteomes" id="UP000298416">
    <property type="component" value="Unassembled WGS sequence"/>
</dbReference>
<dbReference type="InterPro" id="IPR036497">
    <property type="entry name" value="GLTP_sf"/>
</dbReference>
<dbReference type="AlphaFoldDB" id="A0A8X8XXM0"/>
<dbReference type="Pfam" id="PF08718">
    <property type="entry name" value="GLTP"/>
    <property type="match status" value="1"/>
</dbReference>
<dbReference type="GO" id="GO:1902388">
    <property type="term" value="F:ceramide 1-phosphate transfer activity"/>
    <property type="evidence" value="ECO:0007669"/>
    <property type="project" value="TreeGrafter"/>
</dbReference>